<reference evidence="1 2" key="1">
    <citation type="submission" date="2015-08" db="EMBL/GenBank/DDBJ databases">
        <authorList>
            <person name="Babu N.S."/>
            <person name="Beckwith C.J."/>
            <person name="Beseler K.G."/>
            <person name="Brison A."/>
            <person name="Carone J.V."/>
            <person name="Caskin T.P."/>
            <person name="Diamond M."/>
            <person name="Durham M.E."/>
            <person name="Foxe J.M."/>
            <person name="Go M."/>
            <person name="Henderson B.A."/>
            <person name="Jones I.B."/>
            <person name="McGettigan J.A."/>
            <person name="Micheletti S.J."/>
            <person name="Nasrallah M.E."/>
            <person name="Ortiz D."/>
            <person name="Piller C.R."/>
            <person name="Privatt S.R."/>
            <person name="Schneider S.L."/>
            <person name="Sharp S."/>
            <person name="Smith T.C."/>
            <person name="Stanton J.D."/>
            <person name="Ullery H.E."/>
            <person name="Wilson R.J."/>
            <person name="Serrano M.G."/>
            <person name="Buck G."/>
            <person name="Lee V."/>
            <person name="Wang Y."/>
            <person name="Carvalho R."/>
            <person name="Voegtly L."/>
            <person name="Shi R."/>
            <person name="Duckworth R."/>
            <person name="Johnson A."/>
            <person name="Loviza R."/>
            <person name="Walstead R."/>
            <person name="Shah Z."/>
            <person name="Kiflezghi M."/>
            <person name="Wade K."/>
            <person name="Ball S.L."/>
            <person name="Bradley K.W."/>
            <person name="Asai D.J."/>
            <person name="Bowman C.A."/>
            <person name="Russell D.A."/>
            <person name="Pope W.H."/>
            <person name="Jacobs-Sera D."/>
            <person name="Hendrix R.W."/>
            <person name="Hatfull G.F."/>
        </authorList>
    </citation>
    <scope>NUCLEOTIDE SEQUENCE [LARGE SCALE GENOMIC DNA]</scope>
    <source>
        <strain evidence="1 2">DSM 27648</strain>
    </source>
</reference>
<evidence type="ECO:0000313" key="1">
    <source>
        <dbReference type="EMBL" id="AKU97815.1"/>
    </source>
</evidence>
<dbReference type="CDD" id="cd14728">
    <property type="entry name" value="Ere-like"/>
    <property type="match status" value="1"/>
</dbReference>
<dbReference type="Pfam" id="PF13620">
    <property type="entry name" value="CarboxypepD_reg"/>
    <property type="match status" value="1"/>
</dbReference>
<dbReference type="STRING" id="1391654.AKJ09_04479"/>
<dbReference type="Gene3D" id="2.60.40.1120">
    <property type="entry name" value="Carboxypeptidase-like, regulatory domain"/>
    <property type="match status" value="1"/>
</dbReference>
<dbReference type="SUPFAM" id="SSF159501">
    <property type="entry name" value="EreA/ChaN-like"/>
    <property type="match status" value="1"/>
</dbReference>
<dbReference type="KEGG" id="llu:AKJ09_04479"/>
<dbReference type="PANTHER" id="PTHR31299">
    <property type="entry name" value="ESTERASE, PUTATIVE (AFU_ORTHOLOGUE AFUA_1G05850)-RELATED"/>
    <property type="match status" value="1"/>
</dbReference>
<evidence type="ECO:0000313" key="2">
    <source>
        <dbReference type="Proteomes" id="UP000064967"/>
    </source>
</evidence>
<accession>A0A0K1PWB7</accession>
<protein>
    <submittedName>
        <fullName evidence="1">Erythromycin esterase</fullName>
    </submittedName>
</protein>
<gene>
    <name evidence="1" type="ORF">AKJ09_04479</name>
</gene>
<sequence>MHRSGSATKSIDLSRSESIDLSLSKGNGVIEGVIRDESGHPRTNVAIRLTRPRRNFIDDVYVTTSSSDGRFQVNVPKGTYVARAELDERTTSARLIELDDQASVDMTLDPRIDSNARIAAEAWSRKARSLLATTDPTGADDDLATLTPWFEGARIVGLGESTHGSRETFQLKHRIIRRLVEKEGFSVVALEANRGELKIADDYVRLVTKDEAAAVRSLGFWTWRTQELQDLLRWLREHNAGRLPRERVRLVGIDIQSTSELARSSSAWARKAGAPADMLATLELLEDPNLDYPSLPLEQRQSLLRVARALEAFSRERLAPSSVVRDAIGLARGLEFLSLAPPHDFEFRDRAMADNVLAELDSRGTERVVLWAHAGHVARGAFDGIATMGEHLARARGDAAYRPVLIGFRAGIFRAIDASKGPGAIGPISSFELPEAPNQTLEAVLASGADRPIAIGLRDVPSNTIPWFEARIPTRWAGGMFVNERATTILLAPRRAFDGIIIAPRSSPSIPATAPGN</sequence>
<organism evidence="1 2">
    <name type="scientific">Labilithrix luteola</name>
    <dbReference type="NCBI Taxonomy" id="1391654"/>
    <lineage>
        <taxon>Bacteria</taxon>
        <taxon>Pseudomonadati</taxon>
        <taxon>Myxococcota</taxon>
        <taxon>Polyangia</taxon>
        <taxon>Polyangiales</taxon>
        <taxon>Labilitrichaceae</taxon>
        <taxon>Labilithrix</taxon>
    </lineage>
</organism>
<dbReference type="PANTHER" id="PTHR31299:SF0">
    <property type="entry name" value="ESTERASE, PUTATIVE (AFU_ORTHOLOGUE AFUA_1G05850)-RELATED"/>
    <property type="match status" value="1"/>
</dbReference>
<dbReference type="Gene3D" id="3.30.1870.10">
    <property type="entry name" value="EreA-like, domain 2"/>
    <property type="match status" value="1"/>
</dbReference>
<name>A0A0K1PWB7_9BACT</name>
<proteinExistence type="predicted"/>
<dbReference type="Gene3D" id="3.40.1660.10">
    <property type="entry name" value="EreA-like (biosynthetic domain)"/>
    <property type="match status" value="1"/>
</dbReference>
<dbReference type="SUPFAM" id="SSF49464">
    <property type="entry name" value="Carboxypeptidase regulatory domain-like"/>
    <property type="match status" value="1"/>
</dbReference>
<dbReference type="Pfam" id="PF05139">
    <property type="entry name" value="Erythro_esteras"/>
    <property type="match status" value="1"/>
</dbReference>
<dbReference type="InterPro" id="IPR008969">
    <property type="entry name" value="CarboxyPept-like_regulatory"/>
</dbReference>
<dbReference type="EMBL" id="CP012333">
    <property type="protein sequence ID" value="AKU97815.1"/>
    <property type="molecule type" value="Genomic_DNA"/>
</dbReference>
<dbReference type="InterPro" id="IPR007815">
    <property type="entry name" value="Emycin_Estase"/>
</dbReference>
<dbReference type="GO" id="GO:0046677">
    <property type="term" value="P:response to antibiotic"/>
    <property type="evidence" value="ECO:0007669"/>
    <property type="project" value="InterPro"/>
</dbReference>
<dbReference type="InterPro" id="IPR052036">
    <property type="entry name" value="Hydrolase/PRTase-associated"/>
</dbReference>
<dbReference type="Proteomes" id="UP000064967">
    <property type="component" value="Chromosome"/>
</dbReference>
<keyword evidence="2" id="KW-1185">Reference proteome</keyword>
<dbReference type="RefSeq" id="WP_169927698.1">
    <property type="nucleotide sequence ID" value="NZ_CP012333.1"/>
</dbReference>
<dbReference type="AlphaFoldDB" id="A0A0K1PWB7"/>
<dbReference type="Gene3D" id="1.20.1440.30">
    <property type="entry name" value="Biosynthetic Protein domain"/>
    <property type="match status" value="1"/>
</dbReference>